<dbReference type="SUPFAM" id="SSF52980">
    <property type="entry name" value="Restriction endonuclease-like"/>
    <property type="match status" value="1"/>
</dbReference>
<dbReference type="InterPro" id="IPR007560">
    <property type="entry name" value="Restrct_endonuc_IV_Mrr"/>
</dbReference>
<keyword evidence="1" id="KW-0472">Membrane</keyword>
<dbReference type="InterPro" id="IPR052906">
    <property type="entry name" value="Type_IV_Methyl-Rstrct_Enzyme"/>
</dbReference>
<evidence type="ECO:0000259" key="2">
    <source>
        <dbReference type="Pfam" id="PF04471"/>
    </source>
</evidence>
<dbReference type="Pfam" id="PF04471">
    <property type="entry name" value="Mrr_cat"/>
    <property type="match status" value="1"/>
</dbReference>
<gene>
    <name evidence="3" type="ORF">ACFQ0V_02630</name>
</gene>
<dbReference type="Proteomes" id="UP001596976">
    <property type="component" value="Unassembled WGS sequence"/>
</dbReference>
<evidence type="ECO:0000256" key="1">
    <source>
        <dbReference type="SAM" id="Phobius"/>
    </source>
</evidence>
<evidence type="ECO:0000313" key="3">
    <source>
        <dbReference type="EMBL" id="MFD0942665.1"/>
    </source>
</evidence>
<dbReference type="PANTHER" id="PTHR30015">
    <property type="entry name" value="MRR RESTRICTION SYSTEM PROTEIN"/>
    <property type="match status" value="1"/>
</dbReference>
<proteinExistence type="predicted"/>
<reference evidence="4" key="1">
    <citation type="journal article" date="2019" name="Int. J. Syst. Evol. Microbiol.">
        <title>The Global Catalogue of Microorganisms (GCM) 10K type strain sequencing project: providing services to taxonomists for standard genome sequencing and annotation.</title>
        <authorList>
            <consortium name="The Broad Institute Genomics Platform"/>
            <consortium name="The Broad Institute Genome Sequencing Center for Infectious Disease"/>
            <person name="Wu L."/>
            <person name="Ma J."/>
        </authorList>
    </citation>
    <scope>NUCLEOTIDE SEQUENCE [LARGE SCALE GENOMIC DNA]</scope>
    <source>
        <strain evidence="4">CCUG 63563</strain>
    </source>
</reference>
<dbReference type="PANTHER" id="PTHR30015:SF6">
    <property type="entry name" value="SLL1429 PROTEIN"/>
    <property type="match status" value="1"/>
</dbReference>
<organism evidence="3 4">
    <name type="scientific">Savagea faecisuis</name>
    <dbReference type="NCBI Taxonomy" id="1274803"/>
    <lineage>
        <taxon>Bacteria</taxon>
        <taxon>Bacillati</taxon>
        <taxon>Bacillota</taxon>
        <taxon>Bacilli</taxon>
        <taxon>Bacillales</taxon>
        <taxon>Caryophanaceae</taxon>
        <taxon>Savagea</taxon>
    </lineage>
</organism>
<keyword evidence="3" id="KW-0540">Nuclease</keyword>
<dbReference type="InterPro" id="IPR011856">
    <property type="entry name" value="tRNA_endonuc-like_dom_sf"/>
</dbReference>
<comment type="caution">
    <text evidence="3">The sequence shown here is derived from an EMBL/GenBank/DDBJ whole genome shotgun (WGS) entry which is preliminary data.</text>
</comment>
<feature type="domain" description="Restriction endonuclease type IV Mrr" evidence="2">
    <location>
        <begin position="70"/>
        <end position="178"/>
    </location>
</feature>
<keyword evidence="3" id="KW-0255">Endonuclease</keyword>
<accession>A0ABW3GU30</accession>
<sequence length="183" mass="20812">MKKSNWKIKMSRVLVLMTLMIGLISGYVWTGDWIVALASLGGVAMIITLFTFLHLSYRHRQWRKVEMDAIDEMTGEQFEQYLVKLFKAHGYKVKHTPLSGDYGADLILKEGNYTIVVQAKRYRSTVGLQAVQEALGAINMYGADEAWVVTNSTYTNQAKKLAEANDVYLVDRQGLRELVREVT</sequence>
<dbReference type="EMBL" id="JBHTJF010000009">
    <property type="protein sequence ID" value="MFD0942665.1"/>
    <property type="molecule type" value="Genomic_DNA"/>
</dbReference>
<evidence type="ECO:0000313" key="4">
    <source>
        <dbReference type="Proteomes" id="UP001596976"/>
    </source>
</evidence>
<dbReference type="InterPro" id="IPR011335">
    <property type="entry name" value="Restrct_endonuc-II-like"/>
</dbReference>
<feature type="transmembrane region" description="Helical" evidence="1">
    <location>
        <begin position="12"/>
        <end position="29"/>
    </location>
</feature>
<dbReference type="Gene3D" id="3.40.1350.10">
    <property type="match status" value="1"/>
</dbReference>
<keyword evidence="4" id="KW-1185">Reference proteome</keyword>
<dbReference type="GO" id="GO:0004519">
    <property type="term" value="F:endonuclease activity"/>
    <property type="evidence" value="ECO:0007669"/>
    <property type="project" value="UniProtKB-KW"/>
</dbReference>
<protein>
    <submittedName>
        <fullName evidence="3">Restriction endonuclease</fullName>
    </submittedName>
</protein>
<name>A0ABW3GU30_9BACL</name>
<feature type="transmembrane region" description="Helical" evidence="1">
    <location>
        <begin position="35"/>
        <end position="57"/>
    </location>
</feature>
<dbReference type="RefSeq" id="WP_381009335.1">
    <property type="nucleotide sequence ID" value="NZ_JBHTJF010000009.1"/>
</dbReference>
<keyword evidence="3" id="KW-0378">Hydrolase</keyword>
<keyword evidence="1" id="KW-1133">Transmembrane helix</keyword>
<keyword evidence="1" id="KW-0812">Transmembrane</keyword>